<dbReference type="InterPro" id="IPR023302">
    <property type="entry name" value="Pept_S9A_N"/>
</dbReference>
<dbReference type="InterPro" id="IPR029058">
    <property type="entry name" value="AB_hydrolase_fold"/>
</dbReference>
<name>A0A2P6TZK0_CHLSO</name>
<evidence type="ECO:0000256" key="1">
    <source>
        <dbReference type="ARBA" id="ARBA00001070"/>
    </source>
</evidence>
<dbReference type="EC" id="3.4.21.-" evidence="6"/>
<dbReference type="Pfam" id="PF00326">
    <property type="entry name" value="Peptidase_S9"/>
    <property type="match status" value="1"/>
</dbReference>
<keyword evidence="4 6" id="KW-0378">Hydrolase</keyword>
<comment type="caution">
    <text evidence="9">The sequence shown here is derived from an EMBL/GenBank/DDBJ whole genome shotgun (WGS) entry which is preliminary data.</text>
</comment>
<dbReference type="InterPro" id="IPR001375">
    <property type="entry name" value="Peptidase_S9_cat"/>
</dbReference>
<evidence type="ECO:0000256" key="2">
    <source>
        <dbReference type="ARBA" id="ARBA00005228"/>
    </source>
</evidence>
<dbReference type="PANTHER" id="PTHR42881:SF2">
    <property type="entry name" value="PROLYL ENDOPEPTIDASE"/>
    <property type="match status" value="1"/>
</dbReference>
<dbReference type="PRINTS" id="PR00862">
    <property type="entry name" value="PROLIGOPTASE"/>
</dbReference>
<dbReference type="GO" id="GO:0070012">
    <property type="term" value="F:oligopeptidase activity"/>
    <property type="evidence" value="ECO:0007669"/>
    <property type="project" value="TreeGrafter"/>
</dbReference>
<dbReference type="GO" id="GO:0004252">
    <property type="term" value="F:serine-type endopeptidase activity"/>
    <property type="evidence" value="ECO:0007669"/>
    <property type="project" value="UniProtKB-UniRule"/>
</dbReference>
<evidence type="ECO:0000313" key="9">
    <source>
        <dbReference type="EMBL" id="PRW59486.1"/>
    </source>
</evidence>
<organism evidence="9 10">
    <name type="scientific">Chlorella sorokiniana</name>
    <name type="common">Freshwater green alga</name>
    <dbReference type="NCBI Taxonomy" id="3076"/>
    <lineage>
        <taxon>Eukaryota</taxon>
        <taxon>Viridiplantae</taxon>
        <taxon>Chlorophyta</taxon>
        <taxon>core chlorophytes</taxon>
        <taxon>Trebouxiophyceae</taxon>
        <taxon>Chlorellales</taxon>
        <taxon>Chlorellaceae</taxon>
        <taxon>Chlorella clade</taxon>
        <taxon>Chlorella</taxon>
    </lineage>
</organism>
<dbReference type="FunFam" id="2.130.10.120:FF:000001">
    <property type="entry name" value="Prolyl endopeptidase"/>
    <property type="match status" value="1"/>
</dbReference>
<dbReference type="Proteomes" id="UP000239899">
    <property type="component" value="Unassembled WGS sequence"/>
</dbReference>
<evidence type="ECO:0000259" key="7">
    <source>
        <dbReference type="Pfam" id="PF00326"/>
    </source>
</evidence>
<dbReference type="InterPro" id="IPR002470">
    <property type="entry name" value="Peptidase_S9A"/>
</dbReference>
<evidence type="ECO:0000256" key="4">
    <source>
        <dbReference type="ARBA" id="ARBA00022801"/>
    </source>
</evidence>
<evidence type="ECO:0000256" key="3">
    <source>
        <dbReference type="ARBA" id="ARBA00022670"/>
    </source>
</evidence>
<dbReference type="AlphaFoldDB" id="A0A2P6TZK0"/>
<keyword evidence="3 6" id="KW-0645">Protease</keyword>
<keyword evidence="10" id="KW-1185">Reference proteome</keyword>
<dbReference type="SUPFAM" id="SSF53474">
    <property type="entry name" value="alpha/beta-Hydrolases"/>
    <property type="match status" value="1"/>
</dbReference>
<dbReference type="FunFam" id="3.40.50.1820:FF:000005">
    <property type="entry name" value="Prolyl endopeptidase"/>
    <property type="match status" value="1"/>
</dbReference>
<accession>A0A2P6TZK0</accession>
<dbReference type="Gene3D" id="2.130.10.120">
    <property type="entry name" value="Prolyl oligopeptidase, N-terminal domain"/>
    <property type="match status" value="1"/>
</dbReference>
<evidence type="ECO:0000259" key="8">
    <source>
        <dbReference type="Pfam" id="PF02897"/>
    </source>
</evidence>
<dbReference type="InterPro" id="IPR051167">
    <property type="entry name" value="Prolyl_oligopep/macrocyclase"/>
</dbReference>
<dbReference type="STRING" id="3076.A0A2P6TZK0"/>
<dbReference type="EMBL" id="LHPG02000003">
    <property type="protein sequence ID" value="PRW59486.1"/>
    <property type="molecule type" value="Genomic_DNA"/>
</dbReference>
<feature type="domain" description="Peptidase S9A N-terminal" evidence="8">
    <location>
        <begin position="74"/>
        <end position="505"/>
    </location>
</feature>
<protein>
    <recommendedName>
        <fullName evidence="6">Prolyl endopeptidase</fullName>
        <ecNumber evidence="6">3.4.21.-</ecNumber>
    </recommendedName>
</protein>
<evidence type="ECO:0000256" key="5">
    <source>
        <dbReference type="ARBA" id="ARBA00022825"/>
    </source>
</evidence>
<sequence length="804" mass="88065">MTSRGSATAAAIIGGAALAAGLTAWRVLAKERSATVVPLQRLSRKYRSKSRAGLVPVAKGAPQGELSVLPSQYPALRRDDSVVEVLHGETIADPYRWLEDPDSPETQAFVEAENALTQSVLAQCSTREPFRQLYTQLFDYEKYGTPYRKGERYYFSHNSGLQNQSVLYSQRGLKGERRVLIDPNTLSEDGTVALGGAAFSEDGTLYAYMLSSGGSDWKTIHVKRINQETGETTDLEDKLDHVKFSGITWTHDGLGFFYCRFEEPETADKGTETTQNLGQQLMYHVLGTPQSEDVAVLADPDHPTWMFGTEVTKDGRYLVVTVSDGCLPANKLWYVELEGLPRDATSGALALRDHDFHSGTRKLPLVKLIDDFSASWDYVGNDGTAITLHTNSNAPRYRVVRGDMAATDFAASCTDLMAQHPKDLLQWCSLVKGGTLVVCYLRDVVSALQLHSWQTGELVRPVELPGLGSVSGYSGSHKHTEIFFTFTGFTEPGATYRVDLADANPQPQLFRRIHTVGFSPEEFVTKQEFVTSQDGTKVPMFVVHRKGLELNGANPTLLYGYGGFNISLEPSFSVGRVCWMLAYNGVVAVANLRGGGEYGIEWRNAGSVHNKQNVFDDFQACAQFLHSSGYCSPHTTAIQGGSNGGLLVAACANQRPDLFQVVLAQVGVMDMLRFHKFTIGHAWITDYGNPDEAEDFAYILRYSPIHNVALPADGGQYPAYMITTGDHDDRVVPLHSHKLTATLQHVLAGAPNSPQRNPLLTRIEVRAGHGAGKPTSKIIDEQSDMFAFAAACMGAKWAAPAADQ</sequence>
<dbReference type="GO" id="GO:0005829">
    <property type="term" value="C:cytosol"/>
    <property type="evidence" value="ECO:0007669"/>
    <property type="project" value="TreeGrafter"/>
</dbReference>
<evidence type="ECO:0000313" key="10">
    <source>
        <dbReference type="Proteomes" id="UP000239899"/>
    </source>
</evidence>
<proteinExistence type="inferred from homology"/>
<gene>
    <name evidence="9" type="ORF">C2E21_1346</name>
</gene>
<dbReference type="Gene3D" id="3.40.50.1820">
    <property type="entry name" value="alpha/beta hydrolase"/>
    <property type="match status" value="1"/>
</dbReference>
<comment type="similarity">
    <text evidence="2 6">Belongs to the peptidase S9A family.</text>
</comment>
<comment type="catalytic activity">
    <reaction evidence="1">
        <text>Hydrolysis of Pro-|-Xaa &gt;&gt; Ala-|-Xaa in oligopeptides.</text>
        <dbReference type="EC" id="3.4.21.26"/>
    </reaction>
</comment>
<feature type="domain" description="Peptidase S9 prolyl oligopeptidase catalytic" evidence="7">
    <location>
        <begin position="571"/>
        <end position="794"/>
    </location>
</feature>
<evidence type="ECO:0000256" key="6">
    <source>
        <dbReference type="RuleBase" id="RU368024"/>
    </source>
</evidence>
<dbReference type="PANTHER" id="PTHR42881">
    <property type="entry name" value="PROLYL ENDOPEPTIDASE"/>
    <property type="match status" value="1"/>
</dbReference>
<dbReference type="Pfam" id="PF02897">
    <property type="entry name" value="Peptidase_S9_N"/>
    <property type="match status" value="1"/>
</dbReference>
<dbReference type="GO" id="GO:0006508">
    <property type="term" value="P:proteolysis"/>
    <property type="evidence" value="ECO:0007669"/>
    <property type="project" value="UniProtKB-KW"/>
</dbReference>
<keyword evidence="5 6" id="KW-0720">Serine protease</keyword>
<dbReference type="SUPFAM" id="SSF50993">
    <property type="entry name" value="Peptidase/esterase 'gauge' domain"/>
    <property type="match status" value="1"/>
</dbReference>
<dbReference type="OrthoDB" id="248387at2759"/>
<reference evidence="9 10" key="1">
    <citation type="journal article" date="2018" name="Plant J.">
        <title>Genome sequences of Chlorella sorokiniana UTEX 1602 and Micractinium conductrix SAG 241.80: implications to maltose excretion by a green alga.</title>
        <authorList>
            <person name="Arriola M.B."/>
            <person name="Velmurugan N."/>
            <person name="Zhang Y."/>
            <person name="Plunkett M.H."/>
            <person name="Hondzo H."/>
            <person name="Barney B.M."/>
        </authorList>
    </citation>
    <scope>NUCLEOTIDE SEQUENCE [LARGE SCALE GENOMIC DNA]</scope>
    <source>
        <strain evidence="10">UTEX 1602</strain>
    </source>
</reference>